<dbReference type="EMBL" id="SGPK01000075">
    <property type="protein sequence ID" value="THH09102.1"/>
    <property type="molecule type" value="Genomic_DNA"/>
</dbReference>
<sequence length="431" mass="48523">MSTPSELLPKDFIEGAADADGRGTSIWDTFSHTTGKVKDGSNGDIACDSYHLWQKDVALLTEYGVRAYRFSISWSRVIPDGGREDAVNERGVEYYSNLIDALLDAGIEPFITLYHWDLPQALHDRYGGWLDREEIVKDFTNYAKLCYDRFGDRVKHWITFNEPWIVAVLGYGYGVFAPGRSSDRAKSIEGNSSTEPWIVGHNLILSHASAVALYRTTPQAAQGGQIGITLNSTSFFPYDESEANVKATERARAFTPGWFAGPIYHGDYPEAVKEMIGSRLPVFTPEEIALVKGSSDFYGLNVYTTNLIQEGGDDEYRGKVKTTFTRPDGSQLGTQSDLNWLQTYPPGFRAKLNTIWETYKAPIYVTENGFCEANESIKPLEEALQDNDRIEADGYIPRFGVTYVDYNTLKRFPKASARFLSKWFEEHISKE</sequence>
<evidence type="ECO:0000256" key="3">
    <source>
        <dbReference type="ARBA" id="ARBA00022801"/>
    </source>
</evidence>
<proteinExistence type="inferred from homology"/>
<organism evidence="7 8">
    <name type="scientific">Phellinidium pouzarii</name>
    <dbReference type="NCBI Taxonomy" id="167371"/>
    <lineage>
        <taxon>Eukaryota</taxon>
        <taxon>Fungi</taxon>
        <taxon>Dikarya</taxon>
        <taxon>Basidiomycota</taxon>
        <taxon>Agaricomycotina</taxon>
        <taxon>Agaricomycetes</taxon>
        <taxon>Hymenochaetales</taxon>
        <taxon>Hymenochaetaceae</taxon>
        <taxon>Phellinidium</taxon>
    </lineage>
</organism>
<evidence type="ECO:0000313" key="7">
    <source>
        <dbReference type="EMBL" id="THH09102.1"/>
    </source>
</evidence>
<name>A0A4S4LBK6_9AGAM</name>
<dbReference type="PRINTS" id="PR00131">
    <property type="entry name" value="GLHYDRLASE1"/>
</dbReference>
<dbReference type="Proteomes" id="UP000308199">
    <property type="component" value="Unassembled WGS sequence"/>
</dbReference>
<evidence type="ECO:0000313" key="8">
    <source>
        <dbReference type="Proteomes" id="UP000308199"/>
    </source>
</evidence>
<evidence type="ECO:0000256" key="1">
    <source>
        <dbReference type="ARBA" id="ARBA00010838"/>
    </source>
</evidence>
<comment type="similarity">
    <text evidence="1 6">Belongs to the glycosyl hydrolase 1 family.</text>
</comment>
<evidence type="ECO:0000256" key="2">
    <source>
        <dbReference type="ARBA" id="ARBA00012744"/>
    </source>
</evidence>
<dbReference type="OrthoDB" id="65569at2759"/>
<feature type="active site" description="Nucleophile" evidence="5">
    <location>
        <position position="367"/>
    </location>
</feature>
<evidence type="ECO:0000256" key="5">
    <source>
        <dbReference type="PROSITE-ProRule" id="PRU10055"/>
    </source>
</evidence>
<dbReference type="PANTHER" id="PTHR10353">
    <property type="entry name" value="GLYCOSYL HYDROLASE"/>
    <property type="match status" value="1"/>
</dbReference>
<dbReference type="PANTHER" id="PTHR10353:SF36">
    <property type="entry name" value="LP05116P"/>
    <property type="match status" value="1"/>
</dbReference>
<dbReference type="GO" id="GO:0008422">
    <property type="term" value="F:beta-glucosidase activity"/>
    <property type="evidence" value="ECO:0007669"/>
    <property type="project" value="TreeGrafter"/>
</dbReference>
<comment type="caution">
    <text evidence="7">The sequence shown here is derived from an EMBL/GenBank/DDBJ whole genome shotgun (WGS) entry which is preliminary data.</text>
</comment>
<dbReference type="AlphaFoldDB" id="A0A4S4LBK6"/>
<keyword evidence="3" id="KW-0378">Hydrolase</keyword>
<dbReference type="Gene3D" id="3.20.20.80">
    <property type="entry name" value="Glycosidases"/>
    <property type="match status" value="2"/>
</dbReference>
<evidence type="ECO:0000256" key="6">
    <source>
        <dbReference type="RuleBase" id="RU003690"/>
    </source>
</evidence>
<dbReference type="InterPro" id="IPR001360">
    <property type="entry name" value="Glyco_hydro_1"/>
</dbReference>
<dbReference type="SUPFAM" id="SSF51445">
    <property type="entry name" value="(Trans)glycosidases"/>
    <property type="match status" value="1"/>
</dbReference>
<dbReference type="Pfam" id="PF00232">
    <property type="entry name" value="Glyco_hydro_1"/>
    <property type="match status" value="1"/>
</dbReference>
<dbReference type="FunFam" id="3.20.20.80:FF:000041">
    <property type="entry name" value="Beta-glucosidase 7"/>
    <property type="match status" value="1"/>
</dbReference>
<dbReference type="EC" id="3.2.1.21" evidence="2"/>
<dbReference type="InterPro" id="IPR017853">
    <property type="entry name" value="GH"/>
</dbReference>
<accession>A0A4S4LBK6</accession>
<dbReference type="GO" id="GO:0005975">
    <property type="term" value="P:carbohydrate metabolic process"/>
    <property type="evidence" value="ECO:0007669"/>
    <property type="project" value="InterPro"/>
</dbReference>
<reference evidence="7 8" key="1">
    <citation type="submission" date="2019-02" db="EMBL/GenBank/DDBJ databases">
        <title>Genome sequencing of the rare red list fungi Phellinidium pouzarii.</title>
        <authorList>
            <person name="Buettner E."/>
            <person name="Kellner H."/>
        </authorList>
    </citation>
    <scope>NUCLEOTIDE SEQUENCE [LARGE SCALE GENOMIC DNA]</scope>
    <source>
        <strain evidence="7 8">DSM 108285</strain>
    </source>
</reference>
<keyword evidence="8" id="KW-1185">Reference proteome</keyword>
<gene>
    <name evidence="7" type="ORF">EW145_g2251</name>
</gene>
<dbReference type="InterPro" id="IPR018120">
    <property type="entry name" value="Glyco_hydro_1_AS"/>
</dbReference>
<evidence type="ECO:0000256" key="4">
    <source>
        <dbReference type="ARBA" id="ARBA00023295"/>
    </source>
</evidence>
<dbReference type="PROSITE" id="PS00572">
    <property type="entry name" value="GLYCOSYL_HYDROL_F1_1"/>
    <property type="match status" value="1"/>
</dbReference>
<protein>
    <recommendedName>
        <fullName evidence="2">beta-glucosidase</fullName>
        <ecNumber evidence="2">3.2.1.21</ecNumber>
    </recommendedName>
</protein>
<keyword evidence="4" id="KW-0326">Glycosidase</keyword>